<reference evidence="1 2" key="1">
    <citation type="submission" date="2024-06" db="EMBL/GenBank/DDBJ databases">
        <title>Genomic Encyclopedia of Type Strains, Phase V (KMG-V): Genome sequencing to study the core and pangenomes of soil and plant-associated prokaryotes.</title>
        <authorList>
            <person name="Whitman W."/>
        </authorList>
    </citation>
    <scope>NUCLEOTIDE SEQUENCE [LARGE SCALE GENOMIC DNA]</scope>
    <source>
        <strain evidence="1 2">USDA 160</strain>
    </source>
</reference>
<name>A0ABV2RT15_BRAJP</name>
<keyword evidence="2" id="KW-1185">Reference proteome</keyword>
<organism evidence="1 2">
    <name type="scientific">Bradyrhizobium japonicum</name>
    <dbReference type="NCBI Taxonomy" id="375"/>
    <lineage>
        <taxon>Bacteria</taxon>
        <taxon>Pseudomonadati</taxon>
        <taxon>Pseudomonadota</taxon>
        <taxon>Alphaproteobacteria</taxon>
        <taxon>Hyphomicrobiales</taxon>
        <taxon>Nitrobacteraceae</taxon>
        <taxon>Bradyrhizobium</taxon>
    </lineage>
</organism>
<accession>A0ABV2RT15</accession>
<gene>
    <name evidence="1" type="ORF">ABIF63_003561</name>
</gene>
<dbReference type="Proteomes" id="UP001549291">
    <property type="component" value="Unassembled WGS sequence"/>
</dbReference>
<comment type="caution">
    <text evidence="1">The sequence shown here is derived from an EMBL/GenBank/DDBJ whole genome shotgun (WGS) entry which is preliminary data.</text>
</comment>
<protein>
    <submittedName>
        <fullName evidence="1">Uncharacterized protein</fullName>
    </submittedName>
</protein>
<evidence type="ECO:0000313" key="2">
    <source>
        <dbReference type="Proteomes" id="UP001549291"/>
    </source>
</evidence>
<dbReference type="RefSeq" id="WP_080584279.1">
    <property type="nucleotide sequence ID" value="NZ_CP066351.1"/>
</dbReference>
<proteinExistence type="predicted"/>
<sequence>MAKENCLIVHAAGRQLDLLRGEASRIAKQNTVDWWSDRVEIGTRFCFADAKSKEAFAITCDNFGISCRDG</sequence>
<evidence type="ECO:0000313" key="1">
    <source>
        <dbReference type="EMBL" id="MET4719455.1"/>
    </source>
</evidence>
<dbReference type="EMBL" id="JBEPTQ010000002">
    <property type="protein sequence ID" value="MET4719455.1"/>
    <property type="molecule type" value="Genomic_DNA"/>
</dbReference>